<accession>A0A1I0RS06</accession>
<evidence type="ECO:0000256" key="1">
    <source>
        <dbReference type="SAM" id="MobiDB-lite"/>
    </source>
</evidence>
<gene>
    <name evidence="2" type="ORF">SAMN04488515_3142</name>
</gene>
<name>A0A1I0RS06_9RHOB</name>
<organism evidence="2 3">
    <name type="scientific">Cognatiyoonia koreensis</name>
    <dbReference type="NCBI Taxonomy" id="364200"/>
    <lineage>
        <taxon>Bacteria</taxon>
        <taxon>Pseudomonadati</taxon>
        <taxon>Pseudomonadota</taxon>
        <taxon>Alphaproteobacteria</taxon>
        <taxon>Rhodobacterales</taxon>
        <taxon>Paracoccaceae</taxon>
        <taxon>Cognatiyoonia</taxon>
    </lineage>
</organism>
<dbReference type="STRING" id="364200.SAMN04488515_3142"/>
<dbReference type="EMBL" id="FOIZ01000002">
    <property type="protein sequence ID" value="SEW43994.1"/>
    <property type="molecule type" value="Genomic_DNA"/>
</dbReference>
<feature type="region of interest" description="Disordered" evidence="1">
    <location>
        <begin position="14"/>
        <end position="56"/>
    </location>
</feature>
<proteinExistence type="predicted"/>
<dbReference type="AlphaFoldDB" id="A0A1I0RS06"/>
<reference evidence="2 3" key="1">
    <citation type="submission" date="2016-10" db="EMBL/GenBank/DDBJ databases">
        <authorList>
            <person name="de Groot N.N."/>
        </authorList>
    </citation>
    <scope>NUCLEOTIDE SEQUENCE [LARGE SCALE GENOMIC DNA]</scope>
    <source>
        <strain evidence="2 3">DSM 17925</strain>
    </source>
</reference>
<sequence>MIKISPTVRALERIRHHDRNMRPRAAGSAGKAWRNADEPELPAGDPSKTARTTSEMGFTRVVHYASQKMR</sequence>
<keyword evidence="3" id="KW-1185">Reference proteome</keyword>
<evidence type="ECO:0000313" key="2">
    <source>
        <dbReference type="EMBL" id="SEW43994.1"/>
    </source>
</evidence>
<dbReference type="Proteomes" id="UP000199167">
    <property type="component" value="Unassembled WGS sequence"/>
</dbReference>
<evidence type="ECO:0000313" key="3">
    <source>
        <dbReference type="Proteomes" id="UP000199167"/>
    </source>
</evidence>
<protein>
    <submittedName>
        <fullName evidence="2">Uncharacterized protein</fullName>
    </submittedName>
</protein>